<accession>A0A4R4D4E1</accession>
<dbReference type="Pfam" id="PF13628">
    <property type="entry name" value="DUF4142"/>
    <property type="match status" value="1"/>
</dbReference>
<dbReference type="Proteomes" id="UP000295023">
    <property type="component" value="Unassembled WGS sequence"/>
</dbReference>
<reference evidence="3 4" key="1">
    <citation type="submission" date="2019-03" db="EMBL/GenBank/DDBJ databases">
        <title>Paracraurococcus aquatilis NE82 genome sequence.</title>
        <authorList>
            <person name="Zhao Y."/>
            <person name="Du Z."/>
        </authorList>
    </citation>
    <scope>NUCLEOTIDE SEQUENCE [LARGE SCALE GENOMIC DNA]</scope>
    <source>
        <strain evidence="3 4">NE82</strain>
    </source>
</reference>
<protein>
    <submittedName>
        <fullName evidence="3">DUF4142 domain-containing protein</fullName>
    </submittedName>
</protein>
<dbReference type="InterPro" id="IPR025419">
    <property type="entry name" value="DUF4142"/>
</dbReference>
<sequence length="177" mass="19561">MPRPLARRAPRAITRRAALALALLGGPALAQEAPPFDAGRFRAFAASSAEFQRQAAALAAARDTRPEVKAFAAAMLRFREDQLQRLERDVRTGGGPWPPALEPEHRVVLENLQPLDYLALSRRYMEVQQQALEQEERGYAAAARQGAAEVRQGAEAMLAEVRRWQAEARRAWAAVAP</sequence>
<dbReference type="RefSeq" id="WP_132295376.1">
    <property type="nucleotide sequence ID" value="NZ_SKBM01000031.1"/>
</dbReference>
<organism evidence="3 4">
    <name type="scientific">Roseicella aquatilis</name>
    <dbReference type="NCBI Taxonomy" id="2527868"/>
    <lineage>
        <taxon>Bacteria</taxon>
        <taxon>Pseudomonadati</taxon>
        <taxon>Pseudomonadota</taxon>
        <taxon>Alphaproteobacteria</taxon>
        <taxon>Acetobacterales</taxon>
        <taxon>Roseomonadaceae</taxon>
        <taxon>Roseicella</taxon>
    </lineage>
</organism>
<evidence type="ECO:0000259" key="2">
    <source>
        <dbReference type="Pfam" id="PF13628"/>
    </source>
</evidence>
<evidence type="ECO:0000313" key="3">
    <source>
        <dbReference type="EMBL" id="TCZ54657.1"/>
    </source>
</evidence>
<keyword evidence="4" id="KW-1185">Reference proteome</keyword>
<dbReference type="OrthoDB" id="7994844at2"/>
<name>A0A4R4D4E1_9PROT</name>
<keyword evidence="1" id="KW-0732">Signal</keyword>
<dbReference type="AlphaFoldDB" id="A0A4R4D4E1"/>
<dbReference type="EMBL" id="SKBM01000031">
    <property type="protein sequence ID" value="TCZ54657.1"/>
    <property type="molecule type" value="Genomic_DNA"/>
</dbReference>
<evidence type="ECO:0000313" key="4">
    <source>
        <dbReference type="Proteomes" id="UP000295023"/>
    </source>
</evidence>
<comment type="caution">
    <text evidence="3">The sequence shown here is derived from an EMBL/GenBank/DDBJ whole genome shotgun (WGS) entry which is preliminary data.</text>
</comment>
<feature type="domain" description="DUF4142" evidence="2">
    <location>
        <begin position="43"/>
        <end position="169"/>
    </location>
</feature>
<feature type="chain" id="PRO_5020882012" evidence="1">
    <location>
        <begin position="31"/>
        <end position="177"/>
    </location>
</feature>
<feature type="signal peptide" evidence="1">
    <location>
        <begin position="1"/>
        <end position="30"/>
    </location>
</feature>
<proteinExistence type="predicted"/>
<gene>
    <name evidence="3" type="ORF">EXY23_23005</name>
</gene>
<evidence type="ECO:0000256" key="1">
    <source>
        <dbReference type="SAM" id="SignalP"/>
    </source>
</evidence>